<evidence type="ECO:0000256" key="1">
    <source>
        <dbReference type="ARBA" id="ARBA00006601"/>
    </source>
</evidence>
<dbReference type="PANTHER" id="PTHR43750">
    <property type="entry name" value="UDP-GLUCOSE 6-DEHYDROGENASE TUAD"/>
    <property type="match status" value="1"/>
</dbReference>
<comment type="caution">
    <text evidence="4">The sequence shown here is derived from an EMBL/GenBank/DDBJ whole genome shotgun (WGS) entry which is preliminary data.</text>
</comment>
<accession>A0A1G1V223</accession>
<reference evidence="4 5" key="1">
    <citation type="journal article" date="2016" name="Nat. Commun.">
        <title>Thousands of microbial genomes shed light on interconnected biogeochemical processes in an aquifer system.</title>
        <authorList>
            <person name="Anantharaman K."/>
            <person name="Brown C.T."/>
            <person name="Hug L.A."/>
            <person name="Sharon I."/>
            <person name="Castelle C.J."/>
            <person name="Probst A.J."/>
            <person name="Thomas B.C."/>
            <person name="Singh A."/>
            <person name="Wilkins M.J."/>
            <person name="Karaoz U."/>
            <person name="Brodie E.L."/>
            <person name="Williams K.H."/>
            <person name="Hubbard S.S."/>
            <person name="Banfield J.F."/>
        </authorList>
    </citation>
    <scope>NUCLEOTIDE SEQUENCE [LARGE SCALE GENOMIC DNA]</scope>
</reference>
<dbReference type="InterPro" id="IPR008927">
    <property type="entry name" value="6-PGluconate_DH-like_C_sf"/>
</dbReference>
<dbReference type="Pfam" id="PF00984">
    <property type="entry name" value="UDPG_MGDP_dh"/>
    <property type="match status" value="1"/>
</dbReference>
<feature type="domain" description="UDP-glucose/GDP-mannose dehydrogenase dimerisation" evidence="2">
    <location>
        <begin position="167"/>
        <end position="261"/>
    </location>
</feature>
<protein>
    <recommendedName>
        <fullName evidence="6">UDP-glucose/GDP-mannose dehydrogenase dimerisation domain-containing protein</fullName>
    </recommendedName>
</protein>
<dbReference type="InterPro" id="IPR001732">
    <property type="entry name" value="UDP-Glc/GDP-Man_DH_N"/>
</dbReference>
<dbReference type="Proteomes" id="UP000177967">
    <property type="component" value="Unassembled WGS sequence"/>
</dbReference>
<dbReference type="GO" id="GO:0051287">
    <property type="term" value="F:NAD binding"/>
    <property type="evidence" value="ECO:0007669"/>
    <property type="project" value="InterPro"/>
</dbReference>
<evidence type="ECO:0000313" key="4">
    <source>
        <dbReference type="EMBL" id="OGY09401.1"/>
    </source>
</evidence>
<proteinExistence type="inferred from homology"/>
<dbReference type="EMBL" id="MHBW01000010">
    <property type="protein sequence ID" value="OGY09401.1"/>
    <property type="molecule type" value="Genomic_DNA"/>
</dbReference>
<dbReference type="Gene3D" id="1.10.1040.10">
    <property type="entry name" value="N-(1-d-carboxylethyl)-l-norvaline Dehydrogenase, domain 2"/>
    <property type="match status" value="1"/>
</dbReference>
<sequence>MADIGIVGWGVVGQATGEGFKKAHSVLWHDPHKEGGVELPELIEKSELIFICVPTPMFSDYSGIDLSIVEEVIESVVREIGGARRNRVIIIKSTVVPGTAASLQKKYPDVDFASNPEFLTEAHPFEDFLKPDRTIIGAELSVAERIKTLYESVLPPESIYFLTDTTSAEMAKYMANTLLAAKIMLGNEYYRLSQALGIDYDHVRQMVQEDPRIGGHLNTPGPDGDFGFGGKCFPKDIVALLSLARNLKVDTPILEDTWKENLKVRKNRDWESINGAVSKKREVR</sequence>
<dbReference type="InterPro" id="IPR013328">
    <property type="entry name" value="6PGD_dom2"/>
</dbReference>
<name>A0A1G1V223_9BACT</name>
<dbReference type="STRING" id="1797513.A2782_01095"/>
<comment type="similarity">
    <text evidence="1">Belongs to the UDP-glucose/GDP-mannose dehydrogenase family.</text>
</comment>
<dbReference type="AlphaFoldDB" id="A0A1G1V223"/>
<dbReference type="GO" id="GO:0016616">
    <property type="term" value="F:oxidoreductase activity, acting on the CH-OH group of donors, NAD or NADP as acceptor"/>
    <property type="evidence" value="ECO:0007669"/>
    <property type="project" value="InterPro"/>
</dbReference>
<evidence type="ECO:0000313" key="5">
    <source>
        <dbReference type="Proteomes" id="UP000177967"/>
    </source>
</evidence>
<dbReference type="InterPro" id="IPR014026">
    <property type="entry name" value="UDP-Glc/GDP-Man_DH_dimer"/>
</dbReference>
<dbReference type="PANTHER" id="PTHR43750:SF3">
    <property type="entry name" value="UDP-GLUCOSE 6-DEHYDROGENASE TUAD"/>
    <property type="match status" value="1"/>
</dbReference>
<gene>
    <name evidence="4" type="ORF">A2782_01095</name>
</gene>
<organism evidence="4 5">
    <name type="scientific">Candidatus Blackburnbacteria bacterium RIFCSPHIGHO2_01_FULL_43_15b</name>
    <dbReference type="NCBI Taxonomy" id="1797513"/>
    <lineage>
        <taxon>Bacteria</taxon>
        <taxon>Candidatus Blackburniibacteriota</taxon>
    </lineage>
</organism>
<feature type="domain" description="UDP-glucose/GDP-mannose dehydrogenase N-terminal" evidence="3">
    <location>
        <begin position="38"/>
        <end position="144"/>
    </location>
</feature>
<dbReference type="SUPFAM" id="SSF51735">
    <property type="entry name" value="NAD(P)-binding Rossmann-fold domains"/>
    <property type="match status" value="1"/>
</dbReference>
<evidence type="ECO:0008006" key="6">
    <source>
        <dbReference type="Google" id="ProtNLM"/>
    </source>
</evidence>
<dbReference type="SUPFAM" id="SSF48179">
    <property type="entry name" value="6-phosphogluconate dehydrogenase C-terminal domain-like"/>
    <property type="match status" value="1"/>
</dbReference>
<dbReference type="Gene3D" id="3.40.50.720">
    <property type="entry name" value="NAD(P)-binding Rossmann-like Domain"/>
    <property type="match status" value="1"/>
</dbReference>
<evidence type="ECO:0000259" key="3">
    <source>
        <dbReference type="Pfam" id="PF03721"/>
    </source>
</evidence>
<evidence type="ECO:0000259" key="2">
    <source>
        <dbReference type="Pfam" id="PF00984"/>
    </source>
</evidence>
<dbReference type="Pfam" id="PF03721">
    <property type="entry name" value="UDPG_MGDP_dh_N"/>
    <property type="match status" value="1"/>
</dbReference>
<dbReference type="InterPro" id="IPR036291">
    <property type="entry name" value="NAD(P)-bd_dom_sf"/>
</dbReference>